<evidence type="ECO:0000313" key="1">
    <source>
        <dbReference type="EMBL" id="KAF4747575.1"/>
    </source>
</evidence>
<dbReference type="Gene3D" id="3.30.70.270">
    <property type="match status" value="1"/>
</dbReference>
<comment type="caution">
    <text evidence="1">The sequence shown here is derived from an EMBL/GenBank/DDBJ whole genome shotgun (WGS) entry which is preliminary data.</text>
</comment>
<dbReference type="InterPro" id="IPR043502">
    <property type="entry name" value="DNA/RNA_pol_sf"/>
</dbReference>
<proteinExistence type="predicted"/>
<name>A0A7J6TR78_PEROL</name>
<dbReference type="Gene3D" id="3.10.10.10">
    <property type="entry name" value="HIV Type 1 Reverse Transcriptase, subunit A, domain 1"/>
    <property type="match status" value="1"/>
</dbReference>
<protein>
    <recommendedName>
        <fullName evidence="3">Reverse transcriptase domain-containing protein</fullName>
    </recommendedName>
</protein>
<dbReference type="Proteomes" id="UP000574390">
    <property type="component" value="Unassembled WGS sequence"/>
</dbReference>
<feature type="non-terminal residue" evidence="1">
    <location>
        <position position="1"/>
    </location>
</feature>
<evidence type="ECO:0000313" key="2">
    <source>
        <dbReference type="Proteomes" id="UP000574390"/>
    </source>
</evidence>
<dbReference type="InterPro" id="IPR043128">
    <property type="entry name" value="Rev_trsase/Diguanyl_cyclase"/>
</dbReference>
<accession>A0A7J6TR78</accession>
<sequence>ESPTMATYKAVLTRMRVDPVTIRKIGNAAIALGSIQFDDFCNTRSGNTYSTVAPTTRNPGVTRGCAAQVRSMKPATARRPVSCPAWIAELMAEKVYTKMLPEYNVYGRALLYYGPFKKAIYWNGFGCVVRDYATRNNIDFEGRTSELYGKACVHKTVLEKIAKWFDIPIDYFKNMKPVGTRSRKLAKDRCDQIPSFLLHFGASSDMPLTEEDLEAIRQMIQPGQHHAFTSPLSGDITTWEVVMEKTRRRVEEMLAETEPFTRADQYQAWRLASLANFHDVLKTMVKETEGITITQAQWTQVLQNQSLAHLPEGERQMQRSILRMGEAMEASTRATQKTVAELARITTAGLFRRPNGKGKGAGGGQIVCYNCGEELPRVATEVVLDDNDCYRLVYRESSKRYDVYVKQSPQPTRYQHHGYKWVPLGDDKAVLQEAFDDMITHKAVVQGLPRRATPARLMVVEGKRNRGVSDLRDYNDGCGQAPAPKGGVREVLNSLRLPGCSDVAQMDISRAYYSIHFFPADDTVTLPAFEYKGLPYYYVRLPMGWVHSSRILAQVVQHALPARPTTKKFCRKIYADNLCYVGRPQDHEATIKAMAEDRQALGERGMLIKDTAVEWLTDDTALTILGYELRKESGTVMLYTSPKPLPQLERIAAFRAFFGTRQCPSLEEDCIVSSTQRESQRAFSSLSAPNSASALCRLNQ</sequence>
<dbReference type="AlphaFoldDB" id="A0A7J6TR78"/>
<dbReference type="SUPFAM" id="SSF56672">
    <property type="entry name" value="DNA/RNA polymerases"/>
    <property type="match status" value="1"/>
</dbReference>
<gene>
    <name evidence="1" type="ORF">FOZ62_001564</name>
</gene>
<evidence type="ECO:0008006" key="3">
    <source>
        <dbReference type="Google" id="ProtNLM"/>
    </source>
</evidence>
<reference evidence="1 2" key="1">
    <citation type="submission" date="2020-04" db="EMBL/GenBank/DDBJ databases">
        <title>Perkinsus olseni comparative genomics.</title>
        <authorList>
            <person name="Bogema D.R."/>
        </authorList>
    </citation>
    <scope>NUCLEOTIDE SEQUENCE [LARGE SCALE GENOMIC DNA]</scope>
    <source>
        <strain evidence="1">ATCC PRA-205</strain>
    </source>
</reference>
<organism evidence="1 2">
    <name type="scientific">Perkinsus olseni</name>
    <name type="common">Perkinsus atlanticus</name>
    <dbReference type="NCBI Taxonomy" id="32597"/>
    <lineage>
        <taxon>Eukaryota</taxon>
        <taxon>Sar</taxon>
        <taxon>Alveolata</taxon>
        <taxon>Perkinsozoa</taxon>
        <taxon>Perkinsea</taxon>
        <taxon>Perkinsida</taxon>
        <taxon>Perkinsidae</taxon>
        <taxon>Perkinsus</taxon>
    </lineage>
</organism>
<dbReference type="EMBL" id="JABANM010005467">
    <property type="protein sequence ID" value="KAF4747575.1"/>
    <property type="molecule type" value="Genomic_DNA"/>
</dbReference>